<reference evidence="4 5" key="1">
    <citation type="submission" date="2017-11" db="EMBL/GenBank/DDBJ databases">
        <title>Genome sequence of the bacterial symbiont EPR9N from a vent mussel Bathymodiolus thermophilus.</title>
        <authorList>
            <person name="Won Y.-J."/>
        </authorList>
    </citation>
    <scope>NUCLEOTIDE SEQUENCE [LARGE SCALE GENOMIC DNA]</scope>
    <source>
        <strain evidence="4 5">EPR9N</strain>
    </source>
</reference>
<proteinExistence type="predicted"/>
<evidence type="ECO:0000313" key="5">
    <source>
        <dbReference type="Proteomes" id="UP000278334"/>
    </source>
</evidence>
<evidence type="ECO:0000259" key="3">
    <source>
        <dbReference type="Pfam" id="PF25225"/>
    </source>
</evidence>
<accession>A0A3G3IMK7</accession>
<feature type="signal peptide" evidence="1">
    <location>
        <begin position="1"/>
        <end position="17"/>
    </location>
</feature>
<name>A0A3G3IMK7_9GAMM</name>
<dbReference type="Proteomes" id="UP000278334">
    <property type="component" value="Chromosome"/>
</dbReference>
<dbReference type="Pfam" id="PF25225">
    <property type="entry name" value="DUF7843"/>
    <property type="match status" value="1"/>
</dbReference>
<feature type="chain" id="PRO_5018097192" evidence="1">
    <location>
        <begin position="18"/>
        <end position="564"/>
    </location>
</feature>
<evidence type="ECO:0000256" key="1">
    <source>
        <dbReference type="SAM" id="SignalP"/>
    </source>
</evidence>
<dbReference type="InterPro" id="IPR057165">
    <property type="entry name" value="DUF7843"/>
</dbReference>
<dbReference type="KEGG" id="bthg:MS2017_1261"/>
<evidence type="ECO:0000259" key="2">
    <source>
        <dbReference type="Pfam" id="PF13387"/>
    </source>
</evidence>
<feature type="domain" description="Lnb N-terminal periplasmic" evidence="2">
    <location>
        <begin position="108"/>
        <end position="253"/>
    </location>
</feature>
<keyword evidence="1" id="KW-0732">Signal</keyword>
<evidence type="ECO:0000313" key="4">
    <source>
        <dbReference type="EMBL" id="AYQ56958.1"/>
    </source>
</evidence>
<feature type="domain" description="DUF7843" evidence="3">
    <location>
        <begin position="26"/>
        <end position="90"/>
    </location>
</feature>
<dbReference type="InterPro" id="IPR025178">
    <property type="entry name" value="Lnb_N"/>
</dbReference>
<dbReference type="EMBL" id="CP024634">
    <property type="protein sequence ID" value="AYQ56958.1"/>
    <property type="molecule type" value="Genomic_DNA"/>
</dbReference>
<dbReference type="AlphaFoldDB" id="A0A3G3IMK7"/>
<dbReference type="Pfam" id="PF13387">
    <property type="entry name" value="Lnb_N"/>
    <property type="match status" value="1"/>
</dbReference>
<gene>
    <name evidence="4" type="ORF">MS2017_1261</name>
</gene>
<sequence length="564" mass="66275" precursor="true">MRYFLFILLFWVSQSFAQNWDDFENFSKLLHYQNNKSLVVSKDFFMHKNGNTDILSEINALKQGYFKPTSLADKHPRCIFPDRYFWLSKQIKLKNYEVYPKFCKKLTKWSLDNPTKSISILLVGGYFSNPASVFGHNLLKLNSGKDSLFDLTLNFGARIPKNENTISYILKGLFGGYSAVFSSGYFYKKDLVYSKHELRDIWEYKLNLNNNEKTLIKLHIWSIQNKKFDYYFLKENCAYQIASILDIVMDMNLPQYRPWYIPNEIASQLYAQNNRIKRIDYKPSFEKNMFNRFKKLTPQEALLAKKIIKKNSDFLIKTANTRTLDALLEYYKYKAIDTNSIEFLNKKYKIILARLKKPVQKYNNTTSNNPAPHKYPKLSKLELSFDSDNNLYGEFSIFNNSFLGKHNLLNSELITPRIQFVRNNNNIFFHSFDLLKVKKLNKNITNFPEYKFSWESQVGLSRIDNRIKPTAIAGIGGNVYTNDNNEIYIFNSLLLNHSQSEISPQISINLINNYFGKSLFKYGIDIKNGAHFYKYKIQKQINNNISIFFEKNNINSSLGVGFYF</sequence>
<protein>
    <submittedName>
        <fullName evidence="4">Uncharacterized protein</fullName>
    </submittedName>
</protein>
<organism evidence="4 5">
    <name type="scientific">Bathymodiolus thermophilus thioautotrophic gill symbiont</name>
    <dbReference type="NCBI Taxonomy" id="2360"/>
    <lineage>
        <taxon>Bacteria</taxon>
        <taxon>Pseudomonadati</taxon>
        <taxon>Pseudomonadota</taxon>
        <taxon>Gammaproteobacteria</taxon>
        <taxon>sulfur-oxidizing symbionts</taxon>
    </lineage>
</organism>